<comment type="catalytic activity">
    <reaction evidence="1">
        <text>(7,8-dihydropterin-6-yl)methyl diphosphate + 4-aminobenzoate = 7,8-dihydropteroate + diphosphate</text>
        <dbReference type="Rhea" id="RHEA:19949"/>
        <dbReference type="ChEBI" id="CHEBI:17836"/>
        <dbReference type="ChEBI" id="CHEBI:17839"/>
        <dbReference type="ChEBI" id="CHEBI:33019"/>
        <dbReference type="ChEBI" id="CHEBI:72950"/>
        <dbReference type="EC" id="2.5.1.15"/>
    </reaction>
</comment>
<reference evidence="14 15" key="1">
    <citation type="submission" date="2019-01" db="EMBL/GenBank/DDBJ databases">
        <title>Fusobacterium necrophorum Isolated From the Uterus of Dairy Cows.</title>
        <authorList>
            <person name="Francis A.M."/>
        </authorList>
    </citation>
    <scope>NUCLEOTIDE SEQUENCE [LARGE SCALE GENOMIC DNA]</scope>
    <source>
        <strain evidence="14 15">KG35</strain>
    </source>
</reference>
<dbReference type="InterPro" id="IPR006390">
    <property type="entry name" value="DHP_synth_dom"/>
</dbReference>
<gene>
    <name evidence="14" type="primary">folP</name>
    <name evidence="14" type="ORF">EPT53_00290</name>
</gene>
<dbReference type="PROSITE" id="PS00793">
    <property type="entry name" value="DHPS_2"/>
    <property type="match status" value="1"/>
</dbReference>
<keyword evidence="8 12" id="KW-0479">Metal-binding</keyword>
<keyword evidence="10 12" id="KW-0289">Folate biosynthesis</keyword>
<sequence>MKLQCRELELELGRRTYIMGILNLTPDSFSDGGKYNQIEAALQHAKEMIEEGADILDIGGESTRPGHIQISEEEEIERVLPVIRGLRKQFPHVLLSIDTYKWRVAEAALQEGVHILNDIWGLQYDRGEMAALAKKYEVPVVLMHNQNTEEYQEDRVQALRKFFKKSFEIAERAGLSKEKLLLDPGLGFGKGFLGDVELLGRLSELRDMGPILLGTSKKRFIGTLLQGLPPEERVEGTAATTVIGIQQGVDIVRVHNVKENKRVAMVADAIYRKGYLSDTVTYK</sequence>
<evidence type="ECO:0000313" key="15">
    <source>
        <dbReference type="Proteomes" id="UP000289216"/>
    </source>
</evidence>
<comment type="function">
    <text evidence="12">Catalyzes the condensation of para-aminobenzoate (pABA) with 6-hydroxymethyl-7,8-dihydropterin diphosphate (DHPt-PP) to form 7,8-dihydropteroate (H2Pte), the immediate precursor of folate derivatives.</text>
</comment>
<dbReference type="InterPro" id="IPR011005">
    <property type="entry name" value="Dihydropteroate_synth-like_sf"/>
</dbReference>
<keyword evidence="9 12" id="KW-0460">Magnesium</keyword>
<protein>
    <recommendedName>
        <fullName evidence="6 12">Dihydropteroate synthase</fullName>
        <shortName evidence="12">DHPS</shortName>
        <ecNumber evidence="5 12">2.5.1.15</ecNumber>
    </recommendedName>
    <alternativeName>
        <fullName evidence="11 12">Dihydropteroate pyrophosphorylase</fullName>
    </alternativeName>
</protein>
<dbReference type="Gene3D" id="3.20.20.20">
    <property type="entry name" value="Dihydropteroate synthase-like"/>
    <property type="match status" value="1"/>
</dbReference>
<dbReference type="CDD" id="cd00739">
    <property type="entry name" value="DHPS"/>
    <property type="match status" value="1"/>
</dbReference>
<dbReference type="InterPro" id="IPR045031">
    <property type="entry name" value="DHP_synth-like"/>
</dbReference>
<dbReference type="SUPFAM" id="SSF51717">
    <property type="entry name" value="Dihydropteroate synthetase-like"/>
    <property type="match status" value="1"/>
</dbReference>
<dbReference type="FunFam" id="3.20.20.20:FF:000006">
    <property type="entry name" value="Dihydropteroate synthase"/>
    <property type="match status" value="1"/>
</dbReference>
<dbReference type="GO" id="GO:0046872">
    <property type="term" value="F:metal ion binding"/>
    <property type="evidence" value="ECO:0007669"/>
    <property type="project" value="UniProtKB-KW"/>
</dbReference>
<dbReference type="Proteomes" id="UP000289216">
    <property type="component" value="Unassembled WGS sequence"/>
</dbReference>
<dbReference type="InterPro" id="IPR000489">
    <property type="entry name" value="Pterin-binding_dom"/>
</dbReference>
<name>A0A4Q2L590_9FUSO</name>
<dbReference type="PANTHER" id="PTHR20941:SF1">
    <property type="entry name" value="FOLIC ACID SYNTHESIS PROTEIN FOL1"/>
    <property type="match status" value="1"/>
</dbReference>
<evidence type="ECO:0000256" key="12">
    <source>
        <dbReference type="RuleBase" id="RU361205"/>
    </source>
</evidence>
<evidence type="ECO:0000256" key="8">
    <source>
        <dbReference type="ARBA" id="ARBA00022723"/>
    </source>
</evidence>
<evidence type="ECO:0000256" key="2">
    <source>
        <dbReference type="ARBA" id="ARBA00001946"/>
    </source>
</evidence>
<dbReference type="GO" id="GO:0046654">
    <property type="term" value="P:tetrahydrofolate biosynthetic process"/>
    <property type="evidence" value="ECO:0007669"/>
    <property type="project" value="UniProtKB-UniPathway"/>
</dbReference>
<organism evidence="14 15">
    <name type="scientific">Fusobacterium necrophorum</name>
    <dbReference type="NCBI Taxonomy" id="859"/>
    <lineage>
        <taxon>Bacteria</taxon>
        <taxon>Fusobacteriati</taxon>
        <taxon>Fusobacteriota</taxon>
        <taxon>Fusobacteriia</taxon>
        <taxon>Fusobacteriales</taxon>
        <taxon>Fusobacteriaceae</taxon>
        <taxon>Fusobacterium</taxon>
    </lineage>
</organism>
<evidence type="ECO:0000256" key="5">
    <source>
        <dbReference type="ARBA" id="ARBA00012458"/>
    </source>
</evidence>
<dbReference type="PROSITE" id="PS00792">
    <property type="entry name" value="DHPS_1"/>
    <property type="match status" value="1"/>
</dbReference>
<evidence type="ECO:0000256" key="10">
    <source>
        <dbReference type="ARBA" id="ARBA00022909"/>
    </source>
</evidence>
<dbReference type="GO" id="GO:0004156">
    <property type="term" value="F:dihydropteroate synthase activity"/>
    <property type="evidence" value="ECO:0007669"/>
    <property type="project" value="UniProtKB-EC"/>
</dbReference>
<dbReference type="PROSITE" id="PS50972">
    <property type="entry name" value="PTERIN_BINDING"/>
    <property type="match status" value="1"/>
</dbReference>
<comment type="cofactor">
    <cofactor evidence="2 12">
        <name>Mg(2+)</name>
        <dbReference type="ChEBI" id="CHEBI:18420"/>
    </cofactor>
</comment>
<evidence type="ECO:0000256" key="3">
    <source>
        <dbReference type="ARBA" id="ARBA00004763"/>
    </source>
</evidence>
<evidence type="ECO:0000256" key="9">
    <source>
        <dbReference type="ARBA" id="ARBA00022842"/>
    </source>
</evidence>
<comment type="pathway">
    <text evidence="3 12">Cofactor biosynthesis; tetrahydrofolate biosynthesis; 7,8-dihydrofolate from 2-amino-4-hydroxy-6-hydroxymethyl-7,8-dihydropteridine diphosphate and 4-aminobenzoate: step 1/2.</text>
</comment>
<dbReference type="EC" id="2.5.1.15" evidence="5 12"/>
<evidence type="ECO:0000256" key="11">
    <source>
        <dbReference type="ARBA" id="ARBA00030193"/>
    </source>
</evidence>
<feature type="domain" description="Pterin-binding" evidence="13">
    <location>
        <begin position="16"/>
        <end position="265"/>
    </location>
</feature>
<keyword evidence="7 12" id="KW-0808">Transferase</keyword>
<dbReference type="RefSeq" id="WP_129490269.1">
    <property type="nucleotide sequence ID" value="NZ_SBAP01000001.1"/>
</dbReference>
<evidence type="ECO:0000259" key="13">
    <source>
        <dbReference type="PROSITE" id="PS50972"/>
    </source>
</evidence>
<evidence type="ECO:0000256" key="1">
    <source>
        <dbReference type="ARBA" id="ARBA00000012"/>
    </source>
</evidence>
<comment type="caution">
    <text evidence="14">The sequence shown here is derived from an EMBL/GenBank/DDBJ whole genome shotgun (WGS) entry which is preliminary data.</text>
</comment>
<dbReference type="PANTHER" id="PTHR20941">
    <property type="entry name" value="FOLATE SYNTHESIS PROTEINS"/>
    <property type="match status" value="1"/>
</dbReference>
<accession>A0A4Q2L590</accession>
<evidence type="ECO:0000256" key="6">
    <source>
        <dbReference type="ARBA" id="ARBA00016919"/>
    </source>
</evidence>
<dbReference type="AlphaFoldDB" id="A0A4Q2L590"/>
<dbReference type="NCBIfam" id="TIGR01496">
    <property type="entry name" value="DHPS"/>
    <property type="match status" value="1"/>
</dbReference>
<dbReference type="EMBL" id="SBAP01000001">
    <property type="protein sequence ID" value="RXZ71583.1"/>
    <property type="molecule type" value="Genomic_DNA"/>
</dbReference>
<evidence type="ECO:0000313" key="14">
    <source>
        <dbReference type="EMBL" id="RXZ71583.1"/>
    </source>
</evidence>
<dbReference type="GO" id="GO:0005829">
    <property type="term" value="C:cytosol"/>
    <property type="evidence" value="ECO:0007669"/>
    <property type="project" value="TreeGrafter"/>
</dbReference>
<dbReference type="UniPathway" id="UPA00077">
    <property type="reaction ID" value="UER00156"/>
</dbReference>
<evidence type="ECO:0000256" key="4">
    <source>
        <dbReference type="ARBA" id="ARBA00009503"/>
    </source>
</evidence>
<dbReference type="GO" id="GO:0046656">
    <property type="term" value="P:folic acid biosynthetic process"/>
    <property type="evidence" value="ECO:0007669"/>
    <property type="project" value="UniProtKB-KW"/>
</dbReference>
<proteinExistence type="inferred from homology"/>
<comment type="similarity">
    <text evidence="4 12">Belongs to the DHPS family.</text>
</comment>
<dbReference type="Pfam" id="PF00809">
    <property type="entry name" value="Pterin_bind"/>
    <property type="match status" value="1"/>
</dbReference>
<evidence type="ECO:0000256" key="7">
    <source>
        <dbReference type="ARBA" id="ARBA00022679"/>
    </source>
</evidence>